<dbReference type="Proteomes" id="UP000823775">
    <property type="component" value="Unassembled WGS sequence"/>
</dbReference>
<gene>
    <name evidence="2" type="ORF">HAX54_006109</name>
</gene>
<dbReference type="EMBL" id="JACEIK010001303">
    <property type="protein sequence ID" value="MCD7468159.1"/>
    <property type="molecule type" value="Genomic_DNA"/>
</dbReference>
<name>A0ABS8TC44_DATST</name>
<comment type="caution">
    <text evidence="2">The sequence shown here is derived from an EMBL/GenBank/DDBJ whole genome shotgun (WGS) entry which is preliminary data.</text>
</comment>
<keyword evidence="1" id="KW-0812">Transmembrane</keyword>
<proteinExistence type="predicted"/>
<sequence length="59" mass="6313">MFNGNPDIRLATSTALSSAKVLSLPVGNSQTRTTFYQNFAAIVTIDLTVLSLLLVNQEG</sequence>
<feature type="transmembrane region" description="Helical" evidence="1">
    <location>
        <begin position="35"/>
        <end position="55"/>
    </location>
</feature>
<keyword evidence="1" id="KW-1133">Transmembrane helix</keyword>
<keyword evidence="3" id="KW-1185">Reference proteome</keyword>
<organism evidence="2 3">
    <name type="scientific">Datura stramonium</name>
    <name type="common">Jimsonweed</name>
    <name type="synonym">Common thornapple</name>
    <dbReference type="NCBI Taxonomy" id="4076"/>
    <lineage>
        <taxon>Eukaryota</taxon>
        <taxon>Viridiplantae</taxon>
        <taxon>Streptophyta</taxon>
        <taxon>Embryophyta</taxon>
        <taxon>Tracheophyta</taxon>
        <taxon>Spermatophyta</taxon>
        <taxon>Magnoliopsida</taxon>
        <taxon>eudicotyledons</taxon>
        <taxon>Gunneridae</taxon>
        <taxon>Pentapetalae</taxon>
        <taxon>asterids</taxon>
        <taxon>lamiids</taxon>
        <taxon>Solanales</taxon>
        <taxon>Solanaceae</taxon>
        <taxon>Solanoideae</taxon>
        <taxon>Datureae</taxon>
        <taxon>Datura</taxon>
    </lineage>
</organism>
<keyword evidence="1" id="KW-0472">Membrane</keyword>
<evidence type="ECO:0000313" key="2">
    <source>
        <dbReference type="EMBL" id="MCD7468159.1"/>
    </source>
</evidence>
<feature type="non-terminal residue" evidence="2">
    <location>
        <position position="59"/>
    </location>
</feature>
<evidence type="ECO:0000256" key="1">
    <source>
        <dbReference type="SAM" id="Phobius"/>
    </source>
</evidence>
<accession>A0ABS8TC44</accession>
<reference evidence="2 3" key="1">
    <citation type="journal article" date="2021" name="BMC Genomics">
        <title>Datura genome reveals duplications of psychoactive alkaloid biosynthetic genes and high mutation rate following tissue culture.</title>
        <authorList>
            <person name="Rajewski A."/>
            <person name="Carter-House D."/>
            <person name="Stajich J."/>
            <person name="Litt A."/>
        </authorList>
    </citation>
    <scope>NUCLEOTIDE SEQUENCE [LARGE SCALE GENOMIC DNA]</scope>
    <source>
        <strain evidence="2">AR-01</strain>
    </source>
</reference>
<protein>
    <submittedName>
        <fullName evidence="2">Uncharacterized protein</fullName>
    </submittedName>
</protein>
<evidence type="ECO:0000313" key="3">
    <source>
        <dbReference type="Proteomes" id="UP000823775"/>
    </source>
</evidence>